<dbReference type="PANTHER" id="PTHR46401:SF2">
    <property type="entry name" value="GLYCOSYLTRANSFERASE WBBK-RELATED"/>
    <property type="match status" value="1"/>
</dbReference>
<evidence type="ECO:0000256" key="1">
    <source>
        <dbReference type="ARBA" id="ARBA00022679"/>
    </source>
</evidence>
<dbReference type="CDD" id="cd03809">
    <property type="entry name" value="GT4_MtfB-like"/>
    <property type="match status" value="1"/>
</dbReference>
<dbReference type="PANTHER" id="PTHR46401">
    <property type="entry name" value="GLYCOSYLTRANSFERASE WBBK-RELATED"/>
    <property type="match status" value="1"/>
</dbReference>
<feature type="domain" description="Glycosyl transferase family 1" evidence="2">
    <location>
        <begin position="187"/>
        <end position="301"/>
    </location>
</feature>
<reference evidence="3 4" key="1">
    <citation type="submission" date="2019-07" db="EMBL/GenBank/DDBJ databases">
        <title>Hymenobacter sp. straun FUR1 Genome sequencing and assembly.</title>
        <authorList>
            <person name="Chhetri G."/>
        </authorList>
    </citation>
    <scope>NUCLEOTIDE SEQUENCE [LARGE SCALE GENOMIC DNA]</scope>
    <source>
        <strain evidence="3 4">Fur1</strain>
    </source>
</reference>
<evidence type="ECO:0000313" key="4">
    <source>
        <dbReference type="Proteomes" id="UP000317624"/>
    </source>
</evidence>
<dbReference type="Proteomes" id="UP000317624">
    <property type="component" value="Unassembled WGS sequence"/>
</dbReference>
<dbReference type="InterPro" id="IPR001296">
    <property type="entry name" value="Glyco_trans_1"/>
</dbReference>
<gene>
    <name evidence="3" type="ORF">FNT36_14785</name>
</gene>
<dbReference type="EMBL" id="VMRJ01000003">
    <property type="protein sequence ID" value="TVT40722.1"/>
    <property type="molecule type" value="Genomic_DNA"/>
</dbReference>
<name>A0A558BW42_9BACT</name>
<comment type="caution">
    <text evidence="3">The sequence shown here is derived from an EMBL/GenBank/DDBJ whole genome shotgun (WGS) entry which is preliminary data.</text>
</comment>
<keyword evidence="1 3" id="KW-0808">Transferase</keyword>
<sequence>MPLPRIILDCEPLKDRDSGFSHFVVPLAHELIRQNYRYRLFCYVPPAEVGGLGRRGVRYLTQRSFHKYFNPPSYTYRLWHATSQLSWYVPTSPFTKVVLTVHDLNFLHEKPDERTYSRQLAMVRRNIKRADYLVTISDYVRQDILRHADLLGYSPSTPLRYVRRGVEALAPLPAGYAPAYAPRGPFLFGLGSINSKKNWHVLPPLLQGTNYELIIAGSFAEGDYVQTIKAAAEQAGVADRVHILTRISEADKTWYYQHCLAYLQPSLAEGFGLPVVEAMQLGKPVFLSRLTSLPEVGGAAAYYFDDFSPATMQQTLKTGLAQHSPARSAQAQAQAAQFSWAQAAADYLAIYQELLGK</sequence>
<dbReference type="Gene3D" id="3.40.50.2000">
    <property type="entry name" value="Glycogen Phosphorylase B"/>
    <property type="match status" value="2"/>
</dbReference>
<dbReference type="GO" id="GO:0016757">
    <property type="term" value="F:glycosyltransferase activity"/>
    <property type="evidence" value="ECO:0007669"/>
    <property type="project" value="InterPro"/>
</dbReference>
<evidence type="ECO:0000259" key="2">
    <source>
        <dbReference type="Pfam" id="PF00534"/>
    </source>
</evidence>
<dbReference type="OrthoDB" id="9801609at2"/>
<accession>A0A558BW42</accession>
<keyword evidence="4" id="KW-1185">Reference proteome</keyword>
<evidence type="ECO:0000313" key="3">
    <source>
        <dbReference type="EMBL" id="TVT40722.1"/>
    </source>
</evidence>
<dbReference type="AlphaFoldDB" id="A0A558BW42"/>
<dbReference type="RefSeq" id="WP_144849134.1">
    <property type="nucleotide sequence ID" value="NZ_VMRJ01000003.1"/>
</dbReference>
<dbReference type="SUPFAM" id="SSF53756">
    <property type="entry name" value="UDP-Glycosyltransferase/glycogen phosphorylase"/>
    <property type="match status" value="1"/>
</dbReference>
<protein>
    <submittedName>
        <fullName evidence="3">Glycosyltransferase family 4 protein</fullName>
    </submittedName>
</protein>
<organism evidence="3 4">
    <name type="scientific">Hymenobacter setariae</name>
    <dbReference type="NCBI Taxonomy" id="2594794"/>
    <lineage>
        <taxon>Bacteria</taxon>
        <taxon>Pseudomonadati</taxon>
        <taxon>Bacteroidota</taxon>
        <taxon>Cytophagia</taxon>
        <taxon>Cytophagales</taxon>
        <taxon>Hymenobacteraceae</taxon>
        <taxon>Hymenobacter</taxon>
    </lineage>
</organism>
<dbReference type="GO" id="GO:0009103">
    <property type="term" value="P:lipopolysaccharide biosynthetic process"/>
    <property type="evidence" value="ECO:0007669"/>
    <property type="project" value="TreeGrafter"/>
</dbReference>
<proteinExistence type="predicted"/>
<dbReference type="Pfam" id="PF00534">
    <property type="entry name" value="Glycos_transf_1"/>
    <property type="match status" value="1"/>
</dbReference>